<keyword evidence="1" id="KW-0812">Transmembrane</keyword>
<feature type="non-terminal residue" evidence="3">
    <location>
        <position position="420"/>
    </location>
</feature>
<dbReference type="OrthoDB" id="194358at2759"/>
<sequence length="420" mass="46661">MATQTTYSYSPSARLFLLISGFTSIVRAEDKGDVVTDNLLTDFAPILALFGEKVTTQWLSGTFGWHDCLIFAVCPLGIITAVVSVIRVAAPNSWKAIVGRARESRALAELDLLSSTSDEVCELWSGQALVRVMGSPSVFEVAYIDDLKNQTTLGLHTIQEAKQILRNQKPGRTPTSAPNISLNLGPSPKERRRVLFVSMVFGIIVQVGVLIYGALISYYKWKTNFLKDGATPPRFAYPILAAGTILLVFGMFLCAYVIEHHTAEDKWIVDPKTIWLIWLQRGQTVNDQRFESYAICPPRPKDVLLTSRRIEKVGSVEPVHLQSKTIESDPASPFRTHAISGACITLVGFVLQFTGFRLMHWSATIAQFVATAIVTGLRVWLRRDLAERPAAQLIAKKFELDWFALNLAIRGKELWPSGIP</sequence>
<feature type="transmembrane region" description="Helical" evidence="1">
    <location>
        <begin position="359"/>
        <end position="381"/>
    </location>
</feature>
<evidence type="ECO:0000313" key="4">
    <source>
        <dbReference type="Proteomes" id="UP000298138"/>
    </source>
</evidence>
<feature type="chain" id="PRO_5020205241" evidence="2">
    <location>
        <begin position="29"/>
        <end position="420"/>
    </location>
</feature>
<keyword evidence="1" id="KW-0472">Membrane</keyword>
<protein>
    <submittedName>
        <fullName evidence="3">Uncharacterized protein</fullName>
    </submittedName>
</protein>
<evidence type="ECO:0000256" key="1">
    <source>
        <dbReference type="SAM" id="Phobius"/>
    </source>
</evidence>
<dbReference type="InParanoid" id="A0A4V3SI53"/>
<feature type="transmembrane region" description="Helical" evidence="1">
    <location>
        <begin position="194"/>
        <end position="215"/>
    </location>
</feature>
<feature type="transmembrane region" description="Helical" evidence="1">
    <location>
        <begin position="69"/>
        <end position="90"/>
    </location>
</feature>
<keyword evidence="1" id="KW-1133">Transmembrane helix</keyword>
<organism evidence="3 4">
    <name type="scientific">Ascodesmis nigricans</name>
    <dbReference type="NCBI Taxonomy" id="341454"/>
    <lineage>
        <taxon>Eukaryota</taxon>
        <taxon>Fungi</taxon>
        <taxon>Dikarya</taxon>
        <taxon>Ascomycota</taxon>
        <taxon>Pezizomycotina</taxon>
        <taxon>Pezizomycetes</taxon>
        <taxon>Pezizales</taxon>
        <taxon>Ascodesmidaceae</taxon>
        <taxon>Ascodesmis</taxon>
    </lineage>
</organism>
<name>A0A4V3SI53_9PEZI</name>
<dbReference type="STRING" id="341454.A0A4V3SI53"/>
<dbReference type="Proteomes" id="UP000298138">
    <property type="component" value="Unassembled WGS sequence"/>
</dbReference>
<evidence type="ECO:0000256" key="2">
    <source>
        <dbReference type="SAM" id="SignalP"/>
    </source>
</evidence>
<reference evidence="3 4" key="1">
    <citation type="submission" date="2019-04" db="EMBL/GenBank/DDBJ databases">
        <title>Comparative genomics and transcriptomics to analyze fruiting body development in filamentous ascomycetes.</title>
        <authorList>
            <consortium name="DOE Joint Genome Institute"/>
            <person name="Lutkenhaus R."/>
            <person name="Traeger S."/>
            <person name="Breuer J."/>
            <person name="Kuo A."/>
            <person name="Lipzen A."/>
            <person name="Pangilinan J."/>
            <person name="Dilworth D."/>
            <person name="Sandor L."/>
            <person name="Poggeler S."/>
            <person name="Barry K."/>
            <person name="Grigoriev I.V."/>
            <person name="Nowrousian M."/>
        </authorList>
    </citation>
    <scope>NUCLEOTIDE SEQUENCE [LARGE SCALE GENOMIC DNA]</scope>
    <source>
        <strain evidence="3 4">CBS 389.68</strain>
    </source>
</reference>
<feature type="transmembrane region" description="Helical" evidence="1">
    <location>
        <begin position="334"/>
        <end position="353"/>
    </location>
</feature>
<dbReference type="EMBL" id="ML220138">
    <property type="protein sequence ID" value="TGZ78784.1"/>
    <property type="molecule type" value="Genomic_DNA"/>
</dbReference>
<dbReference type="AlphaFoldDB" id="A0A4V3SI53"/>
<feature type="transmembrane region" description="Helical" evidence="1">
    <location>
        <begin position="235"/>
        <end position="258"/>
    </location>
</feature>
<gene>
    <name evidence="3" type="ORF">EX30DRAFT_309612</name>
</gene>
<accession>A0A4V3SI53</accession>
<proteinExistence type="predicted"/>
<keyword evidence="2" id="KW-0732">Signal</keyword>
<keyword evidence="4" id="KW-1185">Reference proteome</keyword>
<evidence type="ECO:0000313" key="3">
    <source>
        <dbReference type="EMBL" id="TGZ78784.1"/>
    </source>
</evidence>
<feature type="signal peptide" evidence="2">
    <location>
        <begin position="1"/>
        <end position="28"/>
    </location>
</feature>